<protein>
    <submittedName>
        <fullName evidence="1">Uncharacterized protein</fullName>
    </submittedName>
</protein>
<evidence type="ECO:0000313" key="2">
    <source>
        <dbReference type="Proteomes" id="UP000016519"/>
    </source>
</evidence>
<gene>
    <name evidence="1" type="ORF">HMPREF9244_00188</name>
</gene>
<comment type="caution">
    <text evidence="1">The sequence shown here is derived from an EMBL/GenBank/DDBJ whole genome shotgun (WGS) entry which is preliminary data.</text>
</comment>
<accession>U1RCI3</accession>
<keyword evidence="2" id="KW-1185">Reference proteome</keyword>
<dbReference type="Proteomes" id="UP000016519">
    <property type="component" value="Unassembled WGS sequence"/>
</dbReference>
<sequence>MPVLMRKNGFKTGISVARIDFTYEYKTKCTKPYLSIHPLRRVVKRSEPLVQYRSSG</sequence>
<dbReference type="HOGENOM" id="CLU_3003842_0_0_11"/>
<name>U1RCI3_9BIFI</name>
<proteinExistence type="predicted"/>
<dbReference type="EMBL" id="AWSI01000009">
    <property type="protein sequence ID" value="ERH31751.1"/>
    <property type="molecule type" value="Genomic_DNA"/>
</dbReference>
<reference evidence="1 2" key="1">
    <citation type="submission" date="2013-08" db="EMBL/GenBank/DDBJ databases">
        <authorList>
            <person name="Weinstock G."/>
            <person name="Sodergren E."/>
            <person name="Wylie T."/>
            <person name="Fulton L."/>
            <person name="Fulton R."/>
            <person name="Fronick C."/>
            <person name="O'Laughlin M."/>
            <person name="Godfrey J."/>
            <person name="Miner T."/>
            <person name="Herter B."/>
            <person name="Appelbaum E."/>
            <person name="Cordes M."/>
            <person name="Lek S."/>
            <person name="Wollam A."/>
            <person name="Pepin K.H."/>
            <person name="Palsikar V.B."/>
            <person name="Mitreva M."/>
            <person name="Wilson R.K."/>
        </authorList>
    </citation>
    <scope>NUCLEOTIDE SEQUENCE [LARGE SCALE GENOMIC DNA]</scope>
    <source>
        <strain evidence="1 2">F0580</strain>
    </source>
</reference>
<dbReference type="STRING" id="419015.HMPREF3214_00172"/>
<organism evidence="1 2">
    <name type="scientific">Alloscardovia omnicolens F0580</name>
    <dbReference type="NCBI Taxonomy" id="1321816"/>
    <lineage>
        <taxon>Bacteria</taxon>
        <taxon>Bacillati</taxon>
        <taxon>Actinomycetota</taxon>
        <taxon>Actinomycetes</taxon>
        <taxon>Bifidobacteriales</taxon>
        <taxon>Bifidobacteriaceae</taxon>
        <taxon>Alloscardovia</taxon>
    </lineage>
</organism>
<evidence type="ECO:0000313" key="1">
    <source>
        <dbReference type="EMBL" id="ERH31751.1"/>
    </source>
</evidence>
<dbReference type="AlphaFoldDB" id="U1RCI3"/>